<sequence>MDRKLYLLNAVAALAVSGIFAGCTNEPIEPDKPQPPQEKPEFVIEDSNFSDLSHEGTTLMVNYYVENPVEGARIVFNTDQIDWVGDVSADDNGTITIEVLPNDSQEPRAGEIVVSYVYVMNDEESALYQSILLGQLAAPEPPVPFVIDIDEAAVTHNSVSAFVTPYDAEMTYIVMTVGKEYYDIYLGDEDVLYTMVLNQYISAAAGEGISIEDFFERHEVLKTGESQVVITDLEAETEYYIFAVGMSTSGAQLSDFVFGTFTTLEIPVAPSAFDFEISIEGTSGSINIIPHDADLYYYADIISVKVFDETIMYWDDYAQSIIDETVDLYMGLGVYDSVEDIVKDICYHGEHEMPVYLLSPNSDYYVYAFGVGFDGLVSTEVCTDTFTTGEEMM</sequence>
<feature type="signal peptide" evidence="1">
    <location>
        <begin position="1"/>
        <end position="21"/>
    </location>
</feature>
<reference evidence="2" key="1">
    <citation type="submission" date="2020-10" db="EMBL/GenBank/DDBJ databases">
        <authorList>
            <person name="Gilroy R."/>
        </authorList>
    </citation>
    <scope>NUCLEOTIDE SEQUENCE</scope>
    <source>
        <strain evidence="2">B1-8020</strain>
    </source>
</reference>
<name>A0A9D9IIY0_9BACT</name>
<dbReference type="Proteomes" id="UP000823604">
    <property type="component" value="Unassembled WGS sequence"/>
</dbReference>
<proteinExistence type="predicted"/>
<comment type="caution">
    <text evidence="2">The sequence shown here is derived from an EMBL/GenBank/DDBJ whole genome shotgun (WGS) entry which is preliminary data.</text>
</comment>
<gene>
    <name evidence="2" type="ORF">IAB81_04865</name>
</gene>
<reference evidence="2" key="2">
    <citation type="journal article" date="2021" name="PeerJ">
        <title>Extensive microbial diversity within the chicken gut microbiome revealed by metagenomics and culture.</title>
        <authorList>
            <person name="Gilroy R."/>
            <person name="Ravi A."/>
            <person name="Getino M."/>
            <person name="Pursley I."/>
            <person name="Horton D.L."/>
            <person name="Alikhan N.F."/>
            <person name="Baker D."/>
            <person name="Gharbi K."/>
            <person name="Hall N."/>
            <person name="Watson M."/>
            <person name="Adriaenssens E.M."/>
            <person name="Foster-Nyarko E."/>
            <person name="Jarju S."/>
            <person name="Secka A."/>
            <person name="Antonio M."/>
            <person name="Oren A."/>
            <person name="Chaudhuri R.R."/>
            <person name="La Ragione R."/>
            <person name="Hildebrand F."/>
            <person name="Pallen M.J."/>
        </authorList>
    </citation>
    <scope>NUCLEOTIDE SEQUENCE</scope>
    <source>
        <strain evidence="2">B1-8020</strain>
    </source>
</reference>
<dbReference type="PROSITE" id="PS51257">
    <property type="entry name" value="PROKAR_LIPOPROTEIN"/>
    <property type="match status" value="1"/>
</dbReference>
<dbReference type="EMBL" id="JADIMA010000043">
    <property type="protein sequence ID" value="MBO8472941.1"/>
    <property type="molecule type" value="Genomic_DNA"/>
</dbReference>
<organism evidence="2 3">
    <name type="scientific">Candidatus Merdivivens pullicola</name>
    <dbReference type="NCBI Taxonomy" id="2840872"/>
    <lineage>
        <taxon>Bacteria</taxon>
        <taxon>Pseudomonadati</taxon>
        <taxon>Bacteroidota</taxon>
        <taxon>Bacteroidia</taxon>
        <taxon>Bacteroidales</taxon>
        <taxon>Muribaculaceae</taxon>
        <taxon>Muribaculaceae incertae sedis</taxon>
        <taxon>Candidatus Merdivivens</taxon>
    </lineage>
</organism>
<protein>
    <submittedName>
        <fullName evidence="2">Uncharacterized protein</fullName>
    </submittedName>
</protein>
<evidence type="ECO:0000256" key="1">
    <source>
        <dbReference type="SAM" id="SignalP"/>
    </source>
</evidence>
<evidence type="ECO:0000313" key="2">
    <source>
        <dbReference type="EMBL" id="MBO8472941.1"/>
    </source>
</evidence>
<dbReference type="AlphaFoldDB" id="A0A9D9IIY0"/>
<feature type="chain" id="PRO_5039502310" evidence="1">
    <location>
        <begin position="22"/>
        <end position="393"/>
    </location>
</feature>
<accession>A0A9D9IIY0</accession>
<evidence type="ECO:0000313" key="3">
    <source>
        <dbReference type="Proteomes" id="UP000823604"/>
    </source>
</evidence>
<keyword evidence="1" id="KW-0732">Signal</keyword>